<accession>A0ABX2PF45</accession>
<dbReference type="PRINTS" id="PR00368">
    <property type="entry name" value="FADPNR"/>
</dbReference>
<comment type="caution">
    <text evidence="7">The sequence shown here is derived from an EMBL/GenBank/DDBJ whole genome shotgun (WGS) entry which is preliminary data.</text>
</comment>
<dbReference type="InterPro" id="IPR036188">
    <property type="entry name" value="FAD/NAD-bd_sf"/>
</dbReference>
<dbReference type="Proteomes" id="UP000523601">
    <property type="component" value="Unassembled WGS sequence"/>
</dbReference>
<dbReference type="SUPFAM" id="SSF55424">
    <property type="entry name" value="FAD/NAD-linked reductases, dimerisation (C-terminal) domain"/>
    <property type="match status" value="1"/>
</dbReference>
<evidence type="ECO:0000313" key="7">
    <source>
        <dbReference type="EMBL" id="NVO28090.1"/>
    </source>
</evidence>
<sequence>MSGVVIIGAGQGGFQAAASLRSEGYSGPVLLIGEEAGLPYQRPPLSKTYLKSGDEGALSLRPAAFYETQNITLRTGLRADRIDRARQLVICGDTEFPYDHLILATGTRNLRPSIPGIEHALDLRTLADAARLRGALDGVQRVGVIGGGFIGLEFAAVARSLGRDVTVAEAAPRLMARAVSPAMSERFAAKHREMGTEIILNDGVTALDAEGFTLSSGRRVNADLILLAAGVRPNTELAWEAGLEVANGILVNDQLLTSDPAISALGDCACFPDHRSHHLIRLESVQAAADHARLIAKRIVHGPSAPYHSVPWFWSDQADWKLQIAGLAGPEDSAEILPDGSVIRLKGDIVTAVETVNNAKVHMMARKRMAGATPMTRESFAAPV</sequence>
<dbReference type="PRINTS" id="PR00411">
    <property type="entry name" value="PNDRDTASEI"/>
</dbReference>
<evidence type="ECO:0000256" key="2">
    <source>
        <dbReference type="ARBA" id="ARBA00022630"/>
    </source>
</evidence>
<evidence type="ECO:0000259" key="5">
    <source>
        <dbReference type="Pfam" id="PF07992"/>
    </source>
</evidence>
<gene>
    <name evidence="7" type="ORF">HJ526_11705</name>
</gene>
<dbReference type="PANTHER" id="PTHR43557:SF2">
    <property type="entry name" value="RIESKE DOMAIN-CONTAINING PROTEIN-RELATED"/>
    <property type="match status" value="1"/>
</dbReference>
<keyword evidence="4" id="KW-0560">Oxidoreductase</keyword>
<dbReference type="SUPFAM" id="SSF51905">
    <property type="entry name" value="FAD/NAD(P)-binding domain"/>
    <property type="match status" value="2"/>
</dbReference>
<dbReference type="PANTHER" id="PTHR43557">
    <property type="entry name" value="APOPTOSIS-INDUCING FACTOR 1"/>
    <property type="match status" value="1"/>
</dbReference>
<dbReference type="Gene3D" id="3.50.50.60">
    <property type="entry name" value="FAD/NAD(P)-binding domain"/>
    <property type="match status" value="2"/>
</dbReference>
<evidence type="ECO:0000256" key="4">
    <source>
        <dbReference type="ARBA" id="ARBA00023002"/>
    </source>
</evidence>
<name>A0ABX2PF45_9RHOB</name>
<dbReference type="InterPro" id="IPR023753">
    <property type="entry name" value="FAD/NAD-binding_dom"/>
</dbReference>
<dbReference type="EMBL" id="JABCJD010000005">
    <property type="protein sequence ID" value="NVO28090.1"/>
    <property type="molecule type" value="Genomic_DNA"/>
</dbReference>
<keyword evidence="8" id="KW-1185">Reference proteome</keyword>
<dbReference type="Pfam" id="PF14759">
    <property type="entry name" value="Reductase_C"/>
    <property type="match status" value="1"/>
</dbReference>
<dbReference type="InterPro" id="IPR050446">
    <property type="entry name" value="FAD-oxidoreductase/Apoptosis"/>
</dbReference>
<evidence type="ECO:0000256" key="3">
    <source>
        <dbReference type="ARBA" id="ARBA00022827"/>
    </source>
</evidence>
<evidence type="ECO:0000313" key="8">
    <source>
        <dbReference type="Proteomes" id="UP000523601"/>
    </source>
</evidence>
<reference evidence="7 8" key="1">
    <citation type="submission" date="2020-04" db="EMBL/GenBank/DDBJ databases">
        <title>Donghicola sp., a member of the Rhodobacteraceae family isolated from mangrove forest in Thailand.</title>
        <authorList>
            <person name="Charoenyingcharoen P."/>
            <person name="Yukphan P."/>
        </authorList>
    </citation>
    <scope>NUCLEOTIDE SEQUENCE [LARGE SCALE GENOMIC DNA]</scope>
    <source>
        <strain evidence="7 8">C2-DW-16</strain>
    </source>
</reference>
<keyword evidence="2" id="KW-0285">Flavoprotein</keyword>
<feature type="domain" description="FAD/NAD(P)-binding" evidence="5">
    <location>
        <begin position="4"/>
        <end position="291"/>
    </location>
</feature>
<dbReference type="Gene3D" id="3.30.390.30">
    <property type="match status" value="1"/>
</dbReference>
<evidence type="ECO:0000256" key="1">
    <source>
        <dbReference type="ARBA" id="ARBA00001974"/>
    </source>
</evidence>
<keyword evidence="3" id="KW-0274">FAD</keyword>
<dbReference type="Pfam" id="PF07992">
    <property type="entry name" value="Pyr_redox_2"/>
    <property type="match status" value="1"/>
</dbReference>
<organism evidence="7 8">
    <name type="scientific">Donghicola mangrovi</name>
    <dbReference type="NCBI Taxonomy" id="2729614"/>
    <lineage>
        <taxon>Bacteria</taxon>
        <taxon>Pseudomonadati</taxon>
        <taxon>Pseudomonadota</taxon>
        <taxon>Alphaproteobacteria</taxon>
        <taxon>Rhodobacterales</taxon>
        <taxon>Roseobacteraceae</taxon>
        <taxon>Donghicola</taxon>
    </lineage>
</organism>
<evidence type="ECO:0000259" key="6">
    <source>
        <dbReference type="Pfam" id="PF14759"/>
    </source>
</evidence>
<feature type="domain" description="Reductase C-terminal" evidence="6">
    <location>
        <begin position="312"/>
        <end position="382"/>
    </location>
</feature>
<protein>
    <submittedName>
        <fullName evidence="7">FAD-dependent oxidoreductase</fullName>
    </submittedName>
</protein>
<dbReference type="InterPro" id="IPR016156">
    <property type="entry name" value="FAD/NAD-linked_Rdtase_dimer_sf"/>
</dbReference>
<proteinExistence type="predicted"/>
<dbReference type="InterPro" id="IPR028202">
    <property type="entry name" value="Reductase_C"/>
</dbReference>
<comment type="cofactor">
    <cofactor evidence="1">
        <name>FAD</name>
        <dbReference type="ChEBI" id="CHEBI:57692"/>
    </cofactor>
</comment>